<organism evidence="3 4">
    <name type="scientific">Candidatus Argoarchaeum ethanivorans</name>
    <dbReference type="NCBI Taxonomy" id="2608793"/>
    <lineage>
        <taxon>Archaea</taxon>
        <taxon>Methanobacteriati</taxon>
        <taxon>Methanobacteriota</taxon>
        <taxon>Stenosarchaea group</taxon>
        <taxon>Methanomicrobia</taxon>
        <taxon>Methanosarcinales</taxon>
        <taxon>Methanosarcinales incertae sedis</taxon>
        <taxon>GOM Arc I cluster</taxon>
        <taxon>Candidatus Argoarchaeum</taxon>
    </lineage>
</organism>
<dbReference type="InterPro" id="IPR013216">
    <property type="entry name" value="Methyltransf_11"/>
</dbReference>
<evidence type="ECO:0000259" key="2">
    <source>
        <dbReference type="Pfam" id="PF08241"/>
    </source>
</evidence>
<sequence length="204" mass="23118">MHQAKIQFSKWGGGSGAFLDLVLENTNIRETYNMELVYDAYRKQVNGGISLIGGNALDLPFGARSFEWVVVKNLLHHLVGRTRRESKAYVKRAVEELIRVTKDGGHIIILDQYNRHRLFSSIVFYLTLFFSVFGISFKSFGWGKDVIVSFLTPDETRGFLMGAGDVEIVLNVENRLDVSRKLKYTLLMSNIGRLVVIGKVRRSG</sequence>
<dbReference type="SUPFAM" id="SSF53335">
    <property type="entry name" value="S-adenosyl-L-methionine-dependent methyltransferases"/>
    <property type="match status" value="1"/>
</dbReference>
<keyword evidence="1" id="KW-0812">Transmembrane</keyword>
<comment type="caution">
    <text evidence="3">The sequence shown here is derived from an EMBL/GenBank/DDBJ whole genome shotgun (WGS) entry which is preliminary data.</text>
</comment>
<dbReference type="InterPro" id="IPR029063">
    <property type="entry name" value="SAM-dependent_MTases_sf"/>
</dbReference>
<evidence type="ECO:0000313" key="4">
    <source>
        <dbReference type="Proteomes" id="UP000610373"/>
    </source>
</evidence>
<dbReference type="Gene3D" id="3.40.50.150">
    <property type="entry name" value="Vaccinia Virus protein VP39"/>
    <property type="match status" value="1"/>
</dbReference>
<dbReference type="AlphaFoldDB" id="A0A811T407"/>
<reference evidence="3" key="1">
    <citation type="submission" date="2020-10" db="EMBL/GenBank/DDBJ databases">
        <authorList>
            <person name="Hahn C.J."/>
            <person name="Laso-Perez R."/>
            <person name="Vulcano F."/>
            <person name="Vaziourakis K.-M."/>
            <person name="Stokke R."/>
            <person name="Steen I.H."/>
            <person name="Teske A."/>
            <person name="Boetius A."/>
            <person name="Liebeke M."/>
            <person name="Amann R."/>
            <person name="Knittel K."/>
        </authorList>
    </citation>
    <scope>NUCLEOTIDE SEQUENCE</scope>
    <source>
        <strain evidence="3">Gfbio:e3339647-f889-4370-9287-4fb5cb688e4c:AG392O15_GoMArc1</strain>
    </source>
</reference>
<keyword evidence="1" id="KW-1133">Transmembrane helix</keyword>
<accession>A0A811T407</accession>
<feature type="domain" description="Methyltransferase type 11" evidence="2">
    <location>
        <begin position="12"/>
        <end position="109"/>
    </location>
</feature>
<name>A0A811T407_9EURY</name>
<dbReference type="Proteomes" id="UP000610373">
    <property type="component" value="Unassembled WGS sequence"/>
</dbReference>
<dbReference type="Pfam" id="PF08241">
    <property type="entry name" value="Methyltransf_11"/>
    <property type="match status" value="1"/>
</dbReference>
<evidence type="ECO:0000313" key="3">
    <source>
        <dbReference type="EMBL" id="CAD6491091.1"/>
    </source>
</evidence>
<dbReference type="GO" id="GO:0008757">
    <property type="term" value="F:S-adenosylmethionine-dependent methyltransferase activity"/>
    <property type="evidence" value="ECO:0007669"/>
    <property type="project" value="InterPro"/>
</dbReference>
<evidence type="ECO:0000256" key="1">
    <source>
        <dbReference type="SAM" id="Phobius"/>
    </source>
</evidence>
<dbReference type="EMBL" id="CAJHIO010000002">
    <property type="protein sequence ID" value="CAD6491091.1"/>
    <property type="molecule type" value="Genomic_DNA"/>
</dbReference>
<feature type="transmembrane region" description="Helical" evidence="1">
    <location>
        <begin position="118"/>
        <end position="137"/>
    </location>
</feature>
<proteinExistence type="predicted"/>
<gene>
    <name evidence="3" type="ORF">CHKLHMKO_00050</name>
</gene>
<protein>
    <recommendedName>
        <fullName evidence="2">Methyltransferase type 11 domain-containing protein</fullName>
    </recommendedName>
</protein>
<keyword evidence="1" id="KW-0472">Membrane</keyword>